<evidence type="ECO:0000256" key="7">
    <source>
        <dbReference type="ARBA" id="ARBA00023141"/>
    </source>
</evidence>
<evidence type="ECO:0000256" key="3">
    <source>
        <dbReference type="ARBA" id="ARBA00012572"/>
    </source>
</evidence>
<sequence>MTRIKICGIRDLAIARYCLETRIDYLGFILSRPETPRFLTIEQAASLTTAIKSTSDQQTNTRLVGVFVDEPSSFVQNAITLCHLDAVQLHGHEPPDYCQRLRDEGIEVWKAIPLKDQLSVNEMEPYLGVVDVLHLDAFHPTKRSGGLGLPLDLALAQKAALFGKPLALSGGLTSQNVREAIELIRPAIVDVSSGVEIAPGIKDSTLISDFIDQVRSAA</sequence>
<evidence type="ECO:0000313" key="11">
    <source>
        <dbReference type="EMBL" id="OIP97655.1"/>
    </source>
</evidence>
<dbReference type="Pfam" id="PF00697">
    <property type="entry name" value="PRAI"/>
    <property type="match status" value="1"/>
</dbReference>
<evidence type="ECO:0000256" key="2">
    <source>
        <dbReference type="ARBA" id="ARBA00004664"/>
    </source>
</evidence>
<keyword evidence="6 9" id="KW-0822">Tryptophan biosynthesis</keyword>
<dbReference type="InterPro" id="IPR001240">
    <property type="entry name" value="PRAI_dom"/>
</dbReference>
<comment type="similarity">
    <text evidence="9">Belongs to the TrpF family.</text>
</comment>
<keyword evidence="5 9" id="KW-0028">Amino-acid biosynthesis</keyword>
<organism evidence="11 12">
    <name type="scientific">Candidatus Wirthbacteria bacterium CG2_30_54_11</name>
    <dbReference type="NCBI Taxonomy" id="1817892"/>
    <lineage>
        <taxon>Bacteria</taxon>
        <taxon>Candidatus Wirthbacteria</taxon>
    </lineage>
</organism>
<accession>A0A1J5IWV6</accession>
<proteinExistence type="inferred from homology"/>
<comment type="pathway">
    <text evidence="2 9">Amino-acid biosynthesis; L-tryptophan biosynthesis; L-tryptophan from chorismate: step 3/5.</text>
</comment>
<dbReference type="Gene3D" id="3.20.20.70">
    <property type="entry name" value="Aldolase class I"/>
    <property type="match status" value="1"/>
</dbReference>
<evidence type="ECO:0000313" key="12">
    <source>
        <dbReference type="Proteomes" id="UP000183245"/>
    </source>
</evidence>
<dbReference type="GO" id="GO:0004640">
    <property type="term" value="F:phosphoribosylanthranilate isomerase activity"/>
    <property type="evidence" value="ECO:0007669"/>
    <property type="project" value="UniProtKB-UniRule"/>
</dbReference>
<dbReference type="CDD" id="cd00405">
    <property type="entry name" value="PRAI"/>
    <property type="match status" value="1"/>
</dbReference>
<evidence type="ECO:0000256" key="4">
    <source>
        <dbReference type="ARBA" id="ARBA00022272"/>
    </source>
</evidence>
<dbReference type="SUPFAM" id="SSF51366">
    <property type="entry name" value="Ribulose-phoshate binding barrel"/>
    <property type="match status" value="1"/>
</dbReference>
<gene>
    <name evidence="9" type="primary">trpF</name>
    <name evidence="11" type="ORF">AUK40_02765</name>
</gene>
<dbReference type="STRING" id="1817892.AUK40_02765"/>
<dbReference type="UniPathway" id="UPA00035">
    <property type="reaction ID" value="UER00042"/>
</dbReference>
<evidence type="ECO:0000256" key="6">
    <source>
        <dbReference type="ARBA" id="ARBA00022822"/>
    </source>
</evidence>
<dbReference type="PANTHER" id="PTHR42894:SF1">
    <property type="entry name" value="N-(5'-PHOSPHORIBOSYL)ANTHRANILATE ISOMERASE"/>
    <property type="match status" value="1"/>
</dbReference>
<dbReference type="GO" id="GO:0000162">
    <property type="term" value="P:L-tryptophan biosynthetic process"/>
    <property type="evidence" value="ECO:0007669"/>
    <property type="project" value="UniProtKB-UniRule"/>
</dbReference>
<dbReference type="PANTHER" id="PTHR42894">
    <property type="entry name" value="N-(5'-PHOSPHORIBOSYL)ANTHRANILATE ISOMERASE"/>
    <property type="match status" value="1"/>
</dbReference>
<feature type="domain" description="N-(5'phosphoribosyl) anthranilate isomerase (PRAI)" evidence="10">
    <location>
        <begin position="5"/>
        <end position="212"/>
    </location>
</feature>
<evidence type="ECO:0000256" key="1">
    <source>
        <dbReference type="ARBA" id="ARBA00001164"/>
    </source>
</evidence>
<dbReference type="InterPro" id="IPR044643">
    <property type="entry name" value="TrpF_fam"/>
</dbReference>
<keyword evidence="8 9" id="KW-0413">Isomerase</keyword>
<comment type="caution">
    <text evidence="11">The sequence shown here is derived from an EMBL/GenBank/DDBJ whole genome shotgun (WGS) entry which is preliminary data.</text>
</comment>
<dbReference type="AlphaFoldDB" id="A0A1J5IWV6"/>
<dbReference type="EC" id="5.3.1.24" evidence="3 9"/>
<evidence type="ECO:0000256" key="8">
    <source>
        <dbReference type="ARBA" id="ARBA00023235"/>
    </source>
</evidence>
<reference evidence="11 12" key="1">
    <citation type="journal article" date="2016" name="Environ. Microbiol.">
        <title>Genomic resolution of a cold subsurface aquifer community provides metabolic insights for novel microbes adapted to high CO concentrations.</title>
        <authorList>
            <person name="Probst A.J."/>
            <person name="Castelle C.J."/>
            <person name="Singh A."/>
            <person name="Brown C.T."/>
            <person name="Anantharaman K."/>
            <person name="Sharon I."/>
            <person name="Hug L.A."/>
            <person name="Burstein D."/>
            <person name="Emerson J.B."/>
            <person name="Thomas B.C."/>
            <person name="Banfield J.F."/>
        </authorList>
    </citation>
    <scope>NUCLEOTIDE SEQUENCE [LARGE SCALE GENOMIC DNA]</scope>
    <source>
        <strain evidence="11">CG2_30_54_11</strain>
    </source>
</reference>
<dbReference type="InterPro" id="IPR011060">
    <property type="entry name" value="RibuloseP-bd_barrel"/>
</dbReference>
<dbReference type="Proteomes" id="UP000183245">
    <property type="component" value="Unassembled WGS sequence"/>
</dbReference>
<evidence type="ECO:0000259" key="10">
    <source>
        <dbReference type="Pfam" id="PF00697"/>
    </source>
</evidence>
<evidence type="ECO:0000256" key="9">
    <source>
        <dbReference type="HAMAP-Rule" id="MF_00135"/>
    </source>
</evidence>
<name>A0A1J5IWV6_9BACT</name>
<dbReference type="HAMAP" id="MF_00135">
    <property type="entry name" value="PRAI"/>
    <property type="match status" value="1"/>
</dbReference>
<protein>
    <recommendedName>
        <fullName evidence="4 9">N-(5'-phosphoribosyl)anthranilate isomerase</fullName>
        <shortName evidence="9">PRAI</shortName>
        <ecNumber evidence="3 9">5.3.1.24</ecNumber>
    </recommendedName>
</protein>
<dbReference type="InterPro" id="IPR013785">
    <property type="entry name" value="Aldolase_TIM"/>
</dbReference>
<comment type="catalytic activity">
    <reaction evidence="1 9">
        <text>N-(5-phospho-beta-D-ribosyl)anthranilate = 1-(2-carboxyphenylamino)-1-deoxy-D-ribulose 5-phosphate</text>
        <dbReference type="Rhea" id="RHEA:21540"/>
        <dbReference type="ChEBI" id="CHEBI:18277"/>
        <dbReference type="ChEBI" id="CHEBI:58613"/>
        <dbReference type="EC" id="5.3.1.24"/>
    </reaction>
</comment>
<evidence type="ECO:0000256" key="5">
    <source>
        <dbReference type="ARBA" id="ARBA00022605"/>
    </source>
</evidence>
<keyword evidence="7 9" id="KW-0057">Aromatic amino acid biosynthesis</keyword>
<dbReference type="EMBL" id="MNZT01000050">
    <property type="protein sequence ID" value="OIP97655.1"/>
    <property type="molecule type" value="Genomic_DNA"/>
</dbReference>